<comment type="function">
    <text evidence="2">Removes the formyl group from the N-terminal Met of newly synthesized proteins. Requires at least a dipeptide for an efficient rate of reaction. N-terminal L-methionine is a prerequisite for activity but the enzyme has broad specificity at other positions.</text>
</comment>
<dbReference type="PANTHER" id="PTHR10458">
    <property type="entry name" value="PEPTIDE DEFORMYLASE"/>
    <property type="match status" value="1"/>
</dbReference>
<dbReference type="AlphaFoldDB" id="A0A0C1RTU7"/>
<dbReference type="RefSeq" id="WP_039721725.1">
    <property type="nucleotide sequence ID" value="NZ_CP037899.1"/>
</dbReference>
<keyword evidence="2" id="KW-0479">Metal-binding</keyword>
<sequence>MILNIILYDNPILRIKGKAIEAFDQQLKDLASDMLETMAFYKGVGLAAQQIGKALQFAVVDVSSSKIPSSLLIGGKPVPVEEHMPLFLINPTLKYTRSKEISNEGCLSFPGLRIDVPRSKRVEVNTFDLNGKPRKFEAGGFLAIAIQHEYDHLQGKLFIDYLSAEQRKTIKEDLERIKRGEPILSNKDKE</sequence>
<evidence type="ECO:0000256" key="1">
    <source>
        <dbReference type="ARBA" id="ARBA00010759"/>
    </source>
</evidence>
<protein>
    <recommendedName>
        <fullName evidence="2">Peptide deformylase</fullName>
        <shortName evidence="2">PDF</shortName>
        <ecNumber evidence="2">3.5.1.88</ecNumber>
    </recommendedName>
    <alternativeName>
        <fullName evidence="2">Polypeptide deformylase</fullName>
    </alternativeName>
</protein>
<dbReference type="EMBL" id="JQNX01000005">
    <property type="protein sequence ID" value="KIE58406.1"/>
    <property type="molecule type" value="Genomic_DNA"/>
</dbReference>
<dbReference type="GO" id="GO:0046872">
    <property type="term" value="F:metal ion binding"/>
    <property type="evidence" value="ECO:0007669"/>
    <property type="project" value="UniProtKB-KW"/>
</dbReference>
<dbReference type="GO" id="GO:0006412">
    <property type="term" value="P:translation"/>
    <property type="evidence" value="ECO:0007669"/>
    <property type="project" value="UniProtKB-UniRule"/>
</dbReference>
<keyword evidence="5" id="KW-1185">Reference proteome</keyword>
<dbReference type="KEGG" id="mkc:kam1_947"/>
<comment type="catalytic activity">
    <reaction evidence="2">
        <text>N-terminal N-formyl-L-methionyl-[peptide] + H2O = N-terminal L-methionyl-[peptide] + formate</text>
        <dbReference type="Rhea" id="RHEA:24420"/>
        <dbReference type="Rhea" id="RHEA-COMP:10639"/>
        <dbReference type="Rhea" id="RHEA-COMP:10640"/>
        <dbReference type="ChEBI" id="CHEBI:15377"/>
        <dbReference type="ChEBI" id="CHEBI:15740"/>
        <dbReference type="ChEBI" id="CHEBI:49298"/>
        <dbReference type="ChEBI" id="CHEBI:64731"/>
        <dbReference type="EC" id="3.5.1.88"/>
    </reaction>
</comment>
<dbReference type="SUPFAM" id="SSF56420">
    <property type="entry name" value="Peptide deformylase"/>
    <property type="match status" value="1"/>
</dbReference>
<comment type="cofactor">
    <cofactor evidence="2">
        <name>Fe(2+)</name>
        <dbReference type="ChEBI" id="CHEBI:29033"/>
    </cofactor>
    <text evidence="2">Binds 1 Fe(2+) ion.</text>
</comment>
<dbReference type="CDD" id="cd00487">
    <property type="entry name" value="Pep_deformylase"/>
    <property type="match status" value="1"/>
</dbReference>
<dbReference type="Gene3D" id="3.90.45.10">
    <property type="entry name" value="Peptide deformylase"/>
    <property type="match status" value="1"/>
</dbReference>
<name>A0A0C1RTU7_9BACT</name>
<dbReference type="Proteomes" id="UP000031594">
    <property type="component" value="Unassembled WGS sequence"/>
</dbReference>
<dbReference type="InterPro" id="IPR036821">
    <property type="entry name" value="Peptide_deformylase_sf"/>
</dbReference>
<dbReference type="HAMAP" id="MF_00163">
    <property type="entry name" value="Pep_deformylase"/>
    <property type="match status" value="1"/>
</dbReference>
<evidence type="ECO:0000313" key="6">
    <source>
        <dbReference type="Proteomes" id="UP000315925"/>
    </source>
</evidence>
<organism evidence="4 6">
    <name type="scientific">Methylacidiphilum kamchatkense Kam1</name>
    <dbReference type="NCBI Taxonomy" id="1202785"/>
    <lineage>
        <taxon>Bacteria</taxon>
        <taxon>Pseudomonadati</taxon>
        <taxon>Verrucomicrobiota</taxon>
        <taxon>Methylacidiphilae</taxon>
        <taxon>Methylacidiphilales</taxon>
        <taxon>Methylacidiphilaceae</taxon>
        <taxon>Methylacidiphilum (ex Ratnadevi et al. 2023)</taxon>
    </lineage>
</organism>
<accession>A0A0C1RTU7</accession>
<dbReference type="PRINTS" id="PR01576">
    <property type="entry name" value="PDEFORMYLASE"/>
</dbReference>
<reference evidence="3 5" key="1">
    <citation type="submission" date="2014-08" db="EMBL/GenBank/DDBJ databases">
        <title>Methylacidiphilum kamchatkense strain Kam1 draft genome sequence.</title>
        <authorList>
            <person name="Birkeland N.-K."/>
            <person name="Erikstad H.A."/>
        </authorList>
    </citation>
    <scope>NUCLEOTIDE SEQUENCE [LARGE SCALE GENOMIC DNA]</scope>
    <source>
        <strain evidence="3 5">Kam1</strain>
    </source>
</reference>
<reference evidence="4" key="2">
    <citation type="journal article" date="2019" name="BMC Genomics">
        <title>Complete genome sequence analysis of the thermoacidophilic verrucomicrobial methanotroph 'Candidatus Methylacidiphilum kamchatkense' strain Kam1 and comparison with its closest relatives.</title>
        <authorList>
            <person name="Kruse T."/>
            <person name="Ratnadevi C.M."/>
            <person name="Erikstad H.A."/>
            <person name="Birkeland N.K."/>
        </authorList>
    </citation>
    <scope>NUCLEOTIDE SEQUENCE</scope>
    <source>
        <strain evidence="4">Kam1</strain>
    </source>
</reference>
<feature type="binding site" evidence="2">
    <location>
        <position position="106"/>
    </location>
    <ligand>
        <name>Fe cation</name>
        <dbReference type="ChEBI" id="CHEBI:24875"/>
    </ligand>
</feature>
<dbReference type="NCBIfam" id="TIGR00079">
    <property type="entry name" value="pept_deformyl"/>
    <property type="match status" value="1"/>
</dbReference>
<evidence type="ECO:0000313" key="4">
    <source>
        <dbReference type="EMBL" id="QDQ42186.1"/>
    </source>
</evidence>
<keyword evidence="2 4" id="KW-0378">Hydrolase</keyword>
<evidence type="ECO:0000313" key="3">
    <source>
        <dbReference type="EMBL" id="KIE58406.1"/>
    </source>
</evidence>
<dbReference type="PIRSF" id="PIRSF004749">
    <property type="entry name" value="Pep_def"/>
    <property type="match status" value="1"/>
</dbReference>
<gene>
    <name evidence="2" type="primary">def</name>
    <name evidence="3" type="ORF">A946_07990</name>
    <name evidence="4" type="ORF">kam1_947</name>
</gene>
<dbReference type="Pfam" id="PF01327">
    <property type="entry name" value="Pep_deformylase"/>
    <property type="match status" value="1"/>
</dbReference>
<dbReference type="EMBL" id="CP037899">
    <property type="protein sequence ID" value="QDQ42186.1"/>
    <property type="molecule type" value="Genomic_DNA"/>
</dbReference>
<evidence type="ECO:0000313" key="5">
    <source>
        <dbReference type="Proteomes" id="UP000031594"/>
    </source>
</evidence>
<feature type="binding site" evidence="2">
    <location>
        <position position="152"/>
    </location>
    <ligand>
        <name>Fe cation</name>
        <dbReference type="ChEBI" id="CHEBI:24875"/>
    </ligand>
</feature>
<keyword evidence="2" id="KW-0648">Protein biosynthesis</keyword>
<dbReference type="OrthoDB" id="9784988at2"/>
<evidence type="ECO:0000256" key="2">
    <source>
        <dbReference type="HAMAP-Rule" id="MF_00163"/>
    </source>
</evidence>
<dbReference type="PANTHER" id="PTHR10458:SF22">
    <property type="entry name" value="PEPTIDE DEFORMYLASE"/>
    <property type="match status" value="1"/>
</dbReference>
<dbReference type="InterPro" id="IPR023635">
    <property type="entry name" value="Peptide_deformylase"/>
</dbReference>
<dbReference type="Proteomes" id="UP000315925">
    <property type="component" value="Chromosome"/>
</dbReference>
<dbReference type="NCBIfam" id="NF001159">
    <property type="entry name" value="PRK00150.1-3"/>
    <property type="match status" value="1"/>
</dbReference>
<dbReference type="GO" id="GO:0042586">
    <property type="term" value="F:peptide deformylase activity"/>
    <property type="evidence" value="ECO:0007669"/>
    <property type="project" value="UniProtKB-UniRule"/>
</dbReference>
<keyword evidence="2" id="KW-0408">Iron</keyword>
<reference evidence="6" key="3">
    <citation type="submission" date="2019-03" db="EMBL/GenBank/DDBJ databases">
        <title>Complete genome of Methylacidiphilum kamchatkense Kam1.</title>
        <authorList>
            <person name="Kruse T."/>
            <person name="Murarilal Ratnadevi C."/>
            <person name="Erikstad H.-A."/>
            <person name="Birkeland N.-K."/>
        </authorList>
    </citation>
    <scope>NUCLEOTIDE SEQUENCE [LARGE SCALE GENOMIC DNA]</scope>
    <source>
        <strain evidence="6">kam1</strain>
    </source>
</reference>
<feature type="binding site" evidence="2">
    <location>
        <position position="148"/>
    </location>
    <ligand>
        <name>Fe cation</name>
        <dbReference type="ChEBI" id="CHEBI:24875"/>
    </ligand>
</feature>
<dbReference type="EC" id="3.5.1.88" evidence="2"/>
<proteinExistence type="inferred from homology"/>
<dbReference type="STRING" id="1202785.A946_07990"/>
<feature type="active site" evidence="2">
    <location>
        <position position="149"/>
    </location>
</feature>
<comment type="similarity">
    <text evidence="1 2">Belongs to the polypeptide deformylase family.</text>
</comment>